<accession>A0A8S5QJ15</accession>
<name>A0A8S5QJ15_9CAUD</name>
<reference evidence="1" key="1">
    <citation type="journal article" date="2021" name="Proc. Natl. Acad. Sci. U.S.A.">
        <title>A Catalog of Tens of Thousands of Viruses from Human Metagenomes Reveals Hidden Associations with Chronic Diseases.</title>
        <authorList>
            <person name="Tisza M.J."/>
            <person name="Buck C.B."/>
        </authorList>
    </citation>
    <scope>NUCLEOTIDE SEQUENCE</scope>
    <source>
        <strain evidence="1">CtK7P4</strain>
    </source>
</reference>
<dbReference type="EMBL" id="BK015663">
    <property type="protein sequence ID" value="DAE18785.1"/>
    <property type="molecule type" value="Genomic_DNA"/>
</dbReference>
<protein>
    <submittedName>
        <fullName evidence="1">Uncharacterized protein</fullName>
    </submittedName>
</protein>
<sequence length="303" mass="33316">MKAEALGLGGIFDDIVKGDFPAELERASHFAGLFGKEIDKGANASHRMMNEISQVWDTVAAGAMSATAQITEALQLDKKLSSFNNDFADFLKSTIDSQVQIVKDASGFFDWVGKVLFKSGDYYDKSRQKVLEDRVKSGNATDEERSELKDLNKSIESNAKADAAHIDRRVMKAQGFDDDWDDTTKLKAKFFGVDTNDAEAMKDIGSRRVETEDLIEVEDDKDAYMLGLELQKRQRRADQERLYFDGSPYAKEAAAQKAAGPVDSRSTSITQTINITAPDAQAAGAAVVRETKKAAQHGNRGLV</sequence>
<proteinExistence type="predicted"/>
<evidence type="ECO:0000313" key="1">
    <source>
        <dbReference type="EMBL" id="DAE18785.1"/>
    </source>
</evidence>
<organism evidence="1">
    <name type="scientific">Myoviridae sp. ctK7P4</name>
    <dbReference type="NCBI Taxonomy" id="2825080"/>
    <lineage>
        <taxon>Viruses</taxon>
        <taxon>Duplodnaviria</taxon>
        <taxon>Heunggongvirae</taxon>
        <taxon>Uroviricota</taxon>
        <taxon>Caudoviricetes</taxon>
    </lineage>
</organism>